<keyword evidence="3" id="KW-0812">Transmembrane</keyword>
<dbReference type="InterPro" id="IPR000620">
    <property type="entry name" value="EamA_dom"/>
</dbReference>
<feature type="transmembrane region" description="Helical" evidence="3">
    <location>
        <begin position="65"/>
        <end position="85"/>
    </location>
</feature>
<dbReference type="AlphaFoldDB" id="A0A917FY27"/>
<keyword evidence="6" id="KW-1185">Reference proteome</keyword>
<dbReference type="InterPro" id="IPR037185">
    <property type="entry name" value="EmrE-like"/>
</dbReference>
<reference evidence="5" key="1">
    <citation type="journal article" date="2014" name="Int. J. Syst. Evol. Microbiol.">
        <title>Complete genome sequence of Corynebacterium casei LMG S-19264T (=DSM 44701T), isolated from a smear-ripened cheese.</title>
        <authorList>
            <consortium name="US DOE Joint Genome Institute (JGI-PGF)"/>
            <person name="Walter F."/>
            <person name="Albersmeier A."/>
            <person name="Kalinowski J."/>
            <person name="Ruckert C."/>
        </authorList>
    </citation>
    <scope>NUCLEOTIDE SEQUENCE</scope>
    <source>
        <strain evidence="5">CGMCC 1.12987</strain>
    </source>
</reference>
<dbReference type="SUPFAM" id="SSF103481">
    <property type="entry name" value="Multidrug resistance efflux transporter EmrE"/>
    <property type="match status" value="1"/>
</dbReference>
<dbReference type="GO" id="GO:0016020">
    <property type="term" value="C:membrane"/>
    <property type="evidence" value="ECO:0007669"/>
    <property type="project" value="InterPro"/>
</dbReference>
<dbReference type="Gene3D" id="1.10.3730.20">
    <property type="match status" value="1"/>
</dbReference>
<keyword evidence="3" id="KW-0472">Membrane</keyword>
<comment type="similarity">
    <text evidence="2">Belongs to the EamA transporter family.</text>
</comment>
<proteinExistence type="inferred from homology"/>
<feature type="transmembrane region" description="Helical" evidence="3">
    <location>
        <begin position="119"/>
        <end position="136"/>
    </location>
</feature>
<feature type="transmembrane region" description="Helical" evidence="3">
    <location>
        <begin position="33"/>
        <end position="53"/>
    </location>
</feature>
<feature type="transmembrane region" description="Helical" evidence="3">
    <location>
        <begin position="91"/>
        <end position="112"/>
    </location>
</feature>
<evidence type="ECO:0000313" key="6">
    <source>
        <dbReference type="Proteomes" id="UP000644756"/>
    </source>
</evidence>
<protein>
    <recommendedName>
        <fullName evidence="4">EamA domain-containing protein</fullName>
    </recommendedName>
</protein>
<evidence type="ECO:0000259" key="4">
    <source>
        <dbReference type="Pfam" id="PF00892"/>
    </source>
</evidence>
<keyword evidence="3" id="KW-1133">Transmembrane helix</keyword>
<comment type="subcellular location">
    <subcellularLocation>
        <location evidence="1">Endomembrane system</location>
        <topology evidence="1">Multi-pass membrane protein</topology>
    </subcellularLocation>
</comment>
<sequence length="139" mass="15256">MLYVIILTVTFIWGINGLIDRQALTTGHPLEVNFITTVTMLVVAFIYLLSAKLAGIPFHFHKNTVIFAMTNGILVPTAYVVFLYALSRGALTTVVTITATYPLITFILAVIFMNEAISINKLTGMALIVIGLYVFVKQG</sequence>
<dbReference type="RefSeq" id="WP_188532169.1">
    <property type="nucleotide sequence ID" value="NZ_BMGR01000011.1"/>
</dbReference>
<reference evidence="5" key="2">
    <citation type="submission" date="2020-09" db="EMBL/GenBank/DDBJ databases">
        <authorList>
            <person name="Sun Q."/>
            <person name="Zhou Y."/>
        </authorList>
    </citation>
    <scope>NUCLEOTIDE SEQUENCE</scope>
    <source>
        <strain evidence="5">CGMCC 1.12987</strain>
    </source>
</reference>
<evidence type="ECO:0000313" key="5">
    <source>
        <dbReference type="EMBL" id="GGG13339.1"/>
    </source>
</evidence>
<feature type="domain" description="EamA" evidence="4">
    <location>
        <begin position="3"/>
        <end position="135"/>
    </location>
</feature>
<dbReference type="Pfam" id="PF00892">
    <property type="entry name" value="EamA"/>
    <property type="match status" value="1"/>
</dbReference>
<dbReference type="Proteomes" id="UP000644756">
    <property type="component" value="Unassembled WGS sequence"/>
</dbReference>
<evidence type="ECO:0000256" key="3">
    <source>
        <dbReference type="SAM" id="Phobius"/>
    </source>
</evidence>
<dbReference type="EMBL" id="BMGR01000011">
    <property type="protein sequence ID" value="GGG13339.1"/>
    <property type="molecule type" value="Genomic_DNA"/>
</dbReference>
<evidence type="ECO:0000256" key="2">
    <source>
        <dbReference type="ARBA" id="ARBA00007362"/>
    </source>
</evidence>
<accession>A0A917FY27</accession>
<gene>
    <name evidence="5" type="ORF">GCM10010916_32870</name>
</gene>
<comment type="caution">
    <text evidence="5">The sequence shown here is derived from an EMBL/GenBank/DDBJ whole genome shotgun (WGS) entry which is preliminary data.</text>
</comment>
<evidence type="ECO:0000256" key="1">
    <source>
        <dbReference type="ARBA" id="ARBA00004127"/>
    </source>
</evidence>
<name>A0A917FY27_9BACL</name>
<organism evidence="5 6">
    <name type="scientific">Paenibacillus abyssi</name>
    <dbReference type="NCBI Taxonomy" id="1340531"/>
    <lineage>
        <taxon>Bacteria</taxon>
        <taxon>Bacillati</taxon>
        <taxon>Bacillota</taxon>
        <taxon>Bacilli</taxon>
        <taxon>Bacillales</taxon>
        <taxon>Paenibacillaceae</taxon>
        <taxon>Paenibacillus</taxon>
    </lineage>
</organism>